<dbReference type="EMBL" id="VAUP01000042">
    <property type="protein sequence ID" value="TLX40678.1"/>
    <property type="molecule type" value="Genomic_DNA"/>
</dbReference>
<comment type="caution">
    <text evidence="5">The sequence shown here is derived from an EMBL/GenBank/DDBJ whole genome shotgun (WGS) entry which is preliminary data.</text>
</comment>
<dbReference type="SMART" id="SM00895">
    <property type="entry name" value="FCD"/>
    <property type="match status" value="1"/>
</dbReference>
<name>A0A6C1K8T2_XANAU</name>
<dbReference type="InterPro" id="IPR036388">
    <property type="entry name" value="WH-like_DNA-bd_sf"/>
</dbReference>
<feature type="domain" description="HTH gntR-type" evidence="4">
    <location>
        <begin position="17"/>
        <end position="84"/>
    </location>
</feature>
<evidence type="ECO:0000313" key="6">
    <source>
        <dbReference type="Proteomes" id="UP000305131"/>
    </source>
</evidence>
<dbReference type="SUPFAM" id="SSF48008">
    <property type="entry name" value="GntR ligand-binding domain-like"/>
    <property type="match status" value="1"/>
</dbReference>
<dbReference type="Pfam" id="PF00392">
    <property type="entry name" value="GntR"/>
    <property type="match status" value="1"/>
</dbReference>
<dbReference type="InterPro" id="IPR036390">
    <property type="entry name" value="WH_DNA-bd_sf"/>
</dbReference>
<dbReference type="OrthoDB" id="8638122at2"/>
<dbReference type="InterPro" id="IPR008920">
    <property type="entry name" value="TF_FadR/GntR_C"/>
</dbReference>
<dbReference type="Pfam" id="PF07729">
    <property type="entry name" value="FCD"/>
    <property type="match status" value="1"/>
</dbReference>
<organism evidence="5 6">
    <name type="scientific">Xanthobacter autotrophicus</name>
    <dbReference type="NCBI Taxonomy" id="280"/>
    <lineage>
        <taxon>Bacteria</taxon>
        <taxon>Pseudomonadati</taxon>
        <taxon>Pseudomonadota</taxon>
        <taxon>Alphaproteobacteria</taxon>
        <taxon>Hyphomicrobiales</taxon>
        <taxon>Xanthobacteraceae</taxon>
        <taxon>Xanthobacter</taxon>
    </lineage>
</organism>
<evidence type="ECO:0000313" key="5">
    <source>
        <dbReference type="EMBL" id="TLX40678.1"/>
    </source>
</evidence>
<evidence type="ECO:0000256" key="2">
    <source>
        <dbReference type="ARBA" id="ARBA00023125"/>
    </source>
</evidence>
<keyword evidence="1" id="KW-0805">Transcription regulation</keyword>
<dbReference type="PANTHER" id="PTHR43537:SF45">
    <property type="entry name" value="GNTR FAMILY REGULATORY PROTEIN"/>
    <property type="match status" value="1"/>
</dbReference>
<dbReference type="Gene3D" id="1.20.120.530">
    <property type="entry name" value="GntR ligand-binding domain-like"/>
    <property type="match status" value="1"/>
</dbReference>
<dbReference type="GO" id="GO:0003677">
    <property type="term" value="F:DNA binding"/>
    <property type="evidence" value="ECO:0007669"/>
    <property type="project" value="UniProtKB-KW"/>
</dbReference>
<dbReference type="PANTHER" id="PTHR43537">
    <property type="entry name" value="TRANSCRIPTIONAL REGULATOR, GNTR FAMILY"/>
    <property type="match status" value="1"/>
</dbReference>
<evidence type="ECO:0000256" key="3">
    <source>
        <dbReference type="ARBA" id="ARBA00023163"/>
    </source>
</evidence>
<dbReference type="AlphaFoldDB" id="A0A6C1K8T2"/>
<dbReference type="SUPFAM" id="SSF46785">
    <property type="entry name" value="Winged helix' DNA-binding domain"/>
    <property type="match status" value="1"/>
</dbReference>
<sequence length="227" mass="25351">MLLEHDSSSDIAVAVPSLLRDAVYARLREEILGCRLTPGEELREQELAARFDVSKQPVREALLRLEQERLITVLPRQGYRVNPVSLADARDIFRFREVMEPACAADAARTAADAALKALDAFREFDSGKMDFIKYNRAFHVAVAMCSPHRRMREEVANLVAQADRLVLVSIGAIEGRDPDRLIAEHAAIIDALQARNGRQAARLLRDHIADAEKRVVAALTRHAVIL</sequence>
<dbReference type="CDD" id="cd07377">
    <property type="entry name" value="WHTH_GntR"/>
    <property type="match status" value="1"/>
</dbReference>
<dbReference type="GO" id="GO:0003700">
    <property type="term" value="F:DNA-binding transcription factor activity"/>
    <property type="evidence" value="ECO:0007669"/>
    <property type="project" value="InterPro"/>
</dbReference>
<evidence type="ECO:0000259" key="4">
    <source>
        <dbReference type="PROSITE" id="PS50949"/>
    </source>
</evidence>
<accession>A0A6C1K8T2</accession>
<dbReference type="InterPro" id="IPR000421">
    <property type="entry name" value="FA58C"/>
</dbReference>
<dbReference type="PROSITE" id="PS01286">
    <property type="entry name" value="FA58C_2"/>
    <property type="match status" value="1"/>
</dbReference>
<dbReference type="PROSITE" id="PS50949">
    <property type="entry name" value="HTH_GNTR"/>
    <property type="match status" value="1"/>
</dbReference>
<keyword evidence="3" id="KW-0804">Transcription</keyword>
<evidence type="ECO:0000256" key="1">
    <source>
        <dbReference type="ARBA" id="ARBA00023015"/>
    </source>
</evidence>
<dbReference type="InterPro" id="IPR011711">
    <property type="entry name" value="GntR_C"/>
</dbReference>
<proteinExistence type="predicted"/>
<dbReference type="Gene3D" id="1.10.10.10">
    <property type="entry name" value="Winged helix-like DNA-binding domain superfamily/Winged helix DNA-binding domain"/>
    <property type="match status" value="1"/>
</dbReference>
<gene>
    <name evidence="5" type="ORF">FBQ73_21770</name>
</gene>
<reference evidence="5 6" key="1">
    <citation type="submission" date="2019-05" db="EMBL/GenBank/DDBJ databases">
        <authorList>
            <person name="Zhou X."/>
        </authorList>
    </citation>
    <scope>NUCLEOTIDE SEQUENCE [LARGE SCALE GENOMIC DNA]</scope>
    <source>
        <strain evidence="5 6">DSM 432</strain>
    </source>
</reference>
<dbReference type="Proteomes" id="UP000305131">
    <property type="component" value="Unassembled WGS sequence"/>
</dbReference>
<keyword evidence="2" id="KW-0238">DNA-binding</keyword>
<dbReference type="InterPro" id="IPR000524">
    <property type="entry name" value="Tscrpt_reg_HTH_GntR"/>
</dbReference>
<protein>
    <submittedName>
        <fullName evidence="5">GntR family transcriptional regulator</fullName>
    </submittedName>
</protein>
<dbReference type="SMART" id="SM00345">
    <property type="entry name" value="HTH_GNTR"/>
    <property type="match status" value="1"/>
</dbReference>